<dbReference type="Pfam" id="PF11145">
    <property type="entry name" value="DUF2921"/>
    <property type="match status" value="1"/>
</dbReference>
<dbReference type="InterPro" id="IPR018957">
    <property type="entry name" value="Znf_C3HC4_RING-type"/>
</dbReference>
<keyword evidence="5" id="KW-0808">Transferase</keyword>
<evidence type="ECO:0000256" key="3">
    <source>
        <dbReference type="ARBA" id="ARBA00004906"/>
    </source>
</evidence>
<dbReference type="GO" id="GO:0016874">
    <property type="term" value="F:ligase activity"/>
    <property type="evidence" value="ECO:0007669"/>
    <property type="project" value="UniProtKB-KW"/>
</dbReference>
<evidence type="ECO:0000313" key="16">
    <source>
        <dbReference type="EMBL" id="CDW79697.1"/>
    </source>
</evidence>
<evidence type="ECO:0000256" key="14">
    <source>
        <dbReference type="PROSITE-ProRule" id="PRU00175"/>
    </source>
</evidence>
<dbReference type="EMBL" id="CCKQ01008262">
    <property type="protein sequence ID" value="CDW79697.1"/>
    <property type="molecule type" value="Genomic_DNA"/>
</dbReference>
<dbReference type="InterPro" id="IPR050731">
    <property type="entry name" value="HRD1_E3_ubiq-ligases"/>
</dbReference>
<evidence type="ECO:0000256" key="11">
    <source>
        <dbReference type="ARBA" id="ARBA00022833"/>
    </source>
</evidence>
<dbReference type="PANTHER" id="PTHR22763:SF185">
    <property type="entry name" value="E3 UBIQUITIN-PROTEIN LIGASE RHF2A"/>
    <property type="match status" value="1"/>
</dbReference>
<keyword evidence="16" id="KW-0436">Ligase</keyword>
<dbReference type="Proteomes" id="UP000039865">
    <property type="component" value="Unassembled WGS sequence"/>
</dbReference>
<dbReference type="EC" id="2.3.2.27" evidence="4"/>
<dbReference type="Gene3D" id="3.30.40.10">
    <property type="entry name" value="Zinc/RING finger domain, C3HC4 (zinc finger)"/>
    <property type="match status" value="1"/>
</dbReference>
<dbReference type="GO" id="GO:0012505">
    <property type="term" value="C:endomembrane system"/>
    <property type="evidence" value="ECO:0007669"/>
    <property type="project" value="UniProtKB-SubCell"/>
</dbReference>
<gene>
    <name evidence="16" type="primary">Contig17732.g18850</name>
    <name evidence="16" type="ORF">STYLEM_8688</name>
</gene>
<evidence type="ECO:0000256" key="13">
    <source>
        <dbReference type="ARBA" id="ARBA00023136"/>
    </source>
</evidence>
<keyword evidence="8" id="KW-0732">Signal</keyword>
<reference evidence="16 17" key="1">
    <citation type="submission" date="2014-06" db="EMBL/GenBank/DDBJ databases">
        <authorList>
            <person name="Swart Estienne"/>
        </authorList>
    </citation>
    <scope>NUCLEOTIDE SEQUENCE [LARGE SCALE GENOMIC DNA]</scope>
    <source>
        <strain evidence="16 17">130c</strain>
    </source>
</reference>
<evidence type="ECO:0000256" key="7">
    <source>
        <dbReference type="ARBA" id="ARBA00022723"/>
    </source>
</evidence>
<dbReference type="GO" id="GO:0061630">
    <property type="term" value="F:ubiquitin protein ligase activity"/>
    <property type="evidence" value="ECO:0007669"/>
    <property type="project" value="UniProtKB-EC"/>
</dbReference>
<dbReference type="AlphaFoldDB" id="A0A078ADT2"/>
<keyword evidence="13" id="KW-0472">Membrane</keyword>
<evidence type="ECO:0000256" key="10">
    <source>
        <dbReference type="ARBA" id="ARBA00022786"/>
    </source>
</evidence>
<feature type="domain" description="RING-type" evidence="15">
    <location>
        <begin position="405"/>
        <end position="463"/>
    </location>
</feature>
<keyword evidence="17" id="KW-1185">Reference proteome</keyword>
<evidence type="ECO:0000256" key="2">
    <source>
        <dbReference type="ARBA" id="ARBA00004127"/>
    </source>
</evidence>
<dbReference type="GO" id="GO:0043161">
    <property type="term" value="P:proteasome-mediated ubiquitin-dependent protein catabolic process"/>
    <property type="evidence" value="ECO:0007669"/>
    <property type="project" value="TreeGrafter"/>
</dbReference>
<dbReference type="PROSITE" id="PS50089">
    <property type="entry name" value="ZF_RING_2"/>
    <property type="match status" value="1"/>
</dbReference>
<evidence type="ECO:0000256" key="12">
    <source>
        <dbReference type="ARBA" id="ARBA00022989"/>
    </source>
</evidence>
<organism evidence="16 17">
    <name type="scientific">Stylonychia lemnae</name>
    <name type="common">Ciliate</name>
    <dbReference type="NCBI Taxonomy" id="5949"/>
    <lineage>
        <taxon>Eukaryota</taxon>
        <taxon>Sar</taxon>
        <taxon>Alveolata</taxon>
        <taxon>Ciliophora</taxon>
        <taxon>Intramacronucleata</taxon>
        <taxon>Spirotrichea</taxon>
        <taxon>Stichotrichia</taxon>
        <taxon>Sporadotrichida</taxon>
        <taxon>Oxytrichidae</taxon>
        <taxon>Stylonychinae</taxon>
        <taxon>Stylonychia</taxon>
    </lineage>
</organism>
<dbReference type="InterPro" id="IPR013083">
    <property type="entry name" value="Znf_RING/FYVE/PHD"/>
</dbReference>
<evidence type="ECO:0000256" key="1">
    <source>
        <dbReference type="ARBA" id="ARBA00000900"/>
    </source>
</evidence>
<dbReference type="InterPro" id="IPR021319">
    <property type="entry name" value="DUF2921"/>
</dbReference>
<evidence type="ECO:0000256" key="6">
    <source>
        <dbReference type="ARBA" id="ARBA00022692"/>
    </source>
</evidence>
<keyword evidence="7" id="KW-0479">Metal-binding</keyword>
<keyword evidence="9 14" id="KW-0863">Zinc-finger</keyword>
<name>A0A078ADT2_STYLE</name>
<accession>A0A078ADT2</accession>
<evidence type="ECO:0000256" key="5">
    <source>
        <dbReference type="ARBA" id="ARBA00022679"/>
    </source>
</evidence>
<dbReference type="PANTHER" id="PTHR22763">
    <property type="entry name" value="RING ZINC FINGER PROTEIN"/>
    <property type="match status" value="1"/>
</dbReference>
<comment type="subcellular location">
    <subcellularLocation>
        <location evidence="2">Endomembrane system</location>
        <topology evidence="2">Multi-pass membrane protein</topology>
    </subcellularLocation>
</comment>
<comment type="pathway">
    <text evidence="3">Protein modification; protein ubiquitination.</text>
</comment>
<dbReference type="OrthoDB" id="288306at2759"/>
<evidence type="ECO:0000256" key="9">
    <source>
        <dbReference type="ARBA" id="ARBA00022771"/>
    </source>
</evidence>
<dbReference type="SMART" id="SM00184">
    <property type="entry name" value="RING"/>
    <property type="match status" value="1"/>
</dbReference>
<dbReference type="Pfam" id="PF00097">
    <property type="entry name" value="zf-C3HC4"/>
    <property type="match status" value="1"/>
</dbReference>
<evidence type="ECO:0000256" key="8">
    <source>
        <dbReference type="ARBA" id="ARBA00022729"/>
    </source>
</evidence>
<evidence type="ECO:0000259" key="15">
    <source>
        <dbReference type="PROSITE" id="PS50089"/>
    </source>
</evidence>
<keyword evidence="6" id="KW-0812">Transmembrane</keyword>
<dbReference type="GO" id="GO:0008270">
    <property type="term" value="F:zinc ion binding"/>
    <property type="evidence" value="ECO:0007669"/>
    <property type="project" value="UniProtKB-KW"/>
</dbReference>
<protein>
    <recommendedName>
        <fullName evidence="4">RING-type E3 ubiquitin transferase</fullName>
        <ecNumber evidence="4">2.3.2.27</ecNumber>
    </recommendedName>
</protein>
<evidence type="ECO:0000313" key="17">
    <source>
        <dbReference type="Proteomes" id="UP000039865"/>
    </source>
</evidence>
<keyword evidence="11" id="KW-0862">Zinc</keyword>
<sequence>MLKFSNVFILSIMLLLLYLNYTLCFYQFKPLLSYNNQQVINDEIINRRQLQDELIEDLLIESATDYSVEEEEEDKLDLIIDEKFENFTSTAQCFTYSEEQKSNNSELFYYSMDSFEQCQTAIFRQYLTNMTEYDGIYQGTWEISDQDDPADISPVMLKNSGKSQFHIQFKIQPEVGNRFGHIYFSGSIQSEKYRKNYVDVSFMDPKIIESLRFDEEDIQLLICDNSDMHGFCLYNNDLNQKSYVDEYSFYQSIQSNILKKEVIHILLSILYILEIDEALLLLNGSLWIPQIIRTYQKKSRQGPDMPYVLIMTLNHIFMPFYQRACPQNLFDREPTYRLSAVFILYVLGQIAIVFLQQKIGPRFFIPKRFRINRNAFNYFHKIIDKPENPTPQDVERLEINEQEECVICMNQIIFEVDNTNGLGISAIPTKKAKFYMKTPCNHKYHVQCLKKWMEIRLECPSCRQVIPELEDDE</sequence>
<keyword evidence="10" id="KW-0833">Ubl conjugation pathway</keyword>
<keyword evidence="12" id="KW-1133">Transmembrane helix</keyword>
<dbReference type="InParanoid" id="A0A078ADT2"/>
<evidence type="ECO:0000256" key="4">
    <source>
        <dbReference type="ARBA" id="ARBA00012483"/>
    </source>
</evidence>
<proteinExistence type="predicted"/>
<dbReference type="InterPro" id="IPR001841">
    <property type="entry name" value="Znf_RING"/>
</dbReference>
<dbReference type="SUPFAM" id="SSF57850">
    <property type="entry name" value="RING/U-box"/>
    <property type="match status" value="1"/>
</dbReference>
<comment type="catalytic activity">
    <reaction evidence="1">
        <text>S-ubiquitinyl-[E2 ubiquitin-conjugating enzyme]-L-cysteine + [acceptor protein]-L-lysine = [E2 ubiquitin-conjugating enzyme]-L-cysteine + N(6)-ubiquitinyl-[acceptor protein]-L-lysine.</text>
        <dbReference type="EC" id="2.3.2.27"/>
    </reaction>
</comment>